<keyword evidence="3" id="KW-0732">Signal</keyword>
<dbReference type="PANTHER" id="PTHR31145:SF6">
    <property type="entry name" value="INTEGRAL MEMBRANE PROTEIN (AFU_ORTHOLOGUE AFUA_7G01610)"/>
    <property type="match status" value="1"/>
</dbReference>
<name>A0A507APM5_9PEZI</name>
<feature type="transmembrane region" description="Helical" evidence="2">
    <location>
        <begin position="532"/>
        <end position="551"/>
    </location>
</feature>
<feature type="transmembrane region" description="Helical" evidence="2">
    <location>
        <begin position="264"/>
        <end position="283"/>
    </location>
</feature>
<evidence type="ECO:0000313" key="6">
    <source>
        <dbReference type="Proteomes" id="UP000319257"/>
    </source>
</evidence>
<keyword evidence="2" id="KW-0472">Membrane</keyword>
<feature type="signal peptide" evidence="3">
    <location>
        <begin position="1"/>
        <end position="24"/>
    </location>
</feature>
<dbReference type="GeneID" id="41976838"/>
<gene>
    <name evidence="5" type="ORF">E0L32_009391</name>
</gene>
<feature type="transmembrane region" description="Helical" evidence="2">
    <location>
        <begin position="239"/>
        <end position="257"/>
    </location>
</feature>
<feature type="region of interest" description="Disordered" evidence="1">
    <location>
        <begin position="658"/>
        <end position="732"/>
    </location>
</feature>
<evidence type="ECO:0000256" key="3">
    <source>
        <dbReference type="SAM" id="SignalP"/>
    </source>
</evidence>
<feature type="transmembrane region" description="Helical" evidence="2">
    <location>
        <begin position="417"/>
        <end position="447"/>
    </location>
</feature>
<feature type="transmembrane region" description="Helical" evidence="2">
    <location>
        <begin position="503"/>
        <end position="520"/>
    </location>
</feature>
<feature type="transmembrane region" description="Helical" evidence="2">
    <location>
        <begin position="331"/>
        <end position="352"/>
    </location>
</feature>
<comment type="caution">
    <text evidence="5">The sequence shown here is derived from an EMBL/GenBank/DDBJ whole genome shotgun (WGS) entry which is preliminary data.</text>
</comment>
<dbReference type="InParanoid" id="A0A507APM5"/>
<keyword evidence="2" id="KW-1133">Transmembrane helix</keyword>
<dbReference type="Proteomes" id="UP000319257">
    <property type="component" value="Unassembled WGS sequence"/>
</dbReference>
<evidence type="ECO:0000256" key="2">
    <source>
        <dbReference type="SAM" id="Phobius"/>
    </source>
</evidence>
<evidence type="ECO:0000259" key="4">
    <source>
        <dbReference type="Pfam" id="PF06011"/>
    </source>
</evidence>
<organism evidence="5 6">
    <name type="scientific">Thyridium curvatum</name>
    <dbReference type="NCBI Taxonomy" id="1093900"/>
    <lineage>
        <taxon>Eukaryota</taxon>
        <taxon>Fungi</taxon>
        <taxon>Dikarya</taxon>
        <taxon>Ascomycota</taxon>
        <taxon>Pezizomycotina</taxon>
        <taxon>Sordariomycetes</taxon>
        <taxon>Sordariomycetidae</taxon>
        <taxon>Thyridiales</taxon>
        <taxon>Thyridiaceae</taxon>
        <taxon>Thyridium</taxon>
    </lineage>
</organism>
<feature type="compositionally biased region" description="Basic and acidic residues" evidence="1">
    <location>
        <begin position="658"/>
        <end position="673"/>
    </location>
</feature>
<evidence type="ECO:0000256" key="1">
    <source>
        <dbReference type="SAM" id="MobiDB-lite"/>
    </source>
</evidence>
<keyword evidence="6" id="KW-1185">Reference proteome</keyword>
<dbReference type="InterPro" id="IPR010308">
    <property type="entry name" value="TRP_C"/>
</dbReference>
<dbReference type="PANTHER" id="PTHR31145">
    <property type="entry name" value="INTEGRAL MEMBRANE PROTEIN (AFU_ORTHOLOGUE AFUA_7G01610)"/>
    <property type="match status" value="1"/>
</dbReference>
<proteinExistence type="predicted"/>
<dbReference type="AlphaFoldDB" id="A0A507APM5"/>
<evidence type="ECO:0000313" key="5">
    <source>
        <dbReference type="EMBL" id="TPX09347.1"/>
    </source>
</evidence>
<sequence>MLLTTTAASAVRLFVVFLASPAAGAFLQWSLCDDSHGSGIIPFYLNAWLESPGENAPTSRLAISLVRHQSGITCRDTPASAAVDNGAWPEATVQLDWTALSGHETFSHTTRARLDCDDFIGDHRPVWLPLNSSRVSMTLLAGDDIGELPALSTIRLQAHLNTTVFDDATCISSLLTPAISPGLRYGPLSVFIFVFLVSVLRSVAAASEPQPEHKSEVSVSNMPVAAPALLPLTANCLHFLQFIFLTGGLSLAFPGFYPAVVGQLNWFALFANLALPLKSFYGLPASFPPRMVTTYPGVSDGLYEVNGTYGGYPGFEVISQIVGSPMTCDTWLLMVLLTACIATALGLFLWLLETVRPRNVLGLPLLAPGAGTGKRALAVRVGNGVLRLVLSYIILPLIALSTYQLTFSESLGAAHMALAIVVLLIIIVAFIWLAVRVPAATLGAMVFHRRHRYQRVWGDEAAGGGEYAEERAQARRDDIFVMTLFVLDMIRGLTIGGLQQWGVVQLAVLMACEVFMLMAVRILRPFPPTSSSFAVIPLRLIILACFVPSTFRPSKLLNVKSIACYAALLLYAVGLIGLFFIPSCWHLYRLIRERLRLLTGKDVDAPVIGLRQLQRRDASASPPSHDYHSMLRTSPPLDGKYSLSRDYEPSGNIWDPRHDAWPTRRLDRSHDSQTSRFYRSPRSPTPAAPGEASRFFNNSALGSRASSRSPFTPSASPPASSDGSVDSGSASALSDVDLRNSSTWAGKDGARSVVSVASEADSTMPLGPRWNDYSFREADLFYTAPPPRGTPSTESSPPASVPSSSKAQQKMPWEWNLVKGWSLTGRKSTPPAEKGFSVVRPNRAPHPQHGLAPAARPGAVEEDTQS</sequence>
<feature type="domain" description="TRP C-terminal" evidence="4">
    <location>
        <begin position="334"/>
        <end position="541"/>
    </location>
</feature>
<feature type="transmembrane region" description="Helical" evidence="2">
    <location>
        <begin position="563"/>
        <end position="588"/>
    </location>
</feature>
<dbReference type="OrthoDB" id="269822at2759"/>
<protein>
    <recommendedName>
        <fullName evidence="4">TRP C-terminal domain-containing protein</fullName>
    </recommendedName>
</protein>
<dbReference type="Pfam" id="PF06011">
    <property type="entry name" value="TRP"/>
    <property type="match status" value="1"/>
</dbReference>
<dbReference type="GO" id="GO:0055085">
    <property type="term" value="P:transmembrane transport"/>
    <property type="evidence" value="ECO:0007669"/>
    <property type="project" value="TreeGrafter"/>
</dbReference>
<feature type="region of interest" description="Disordered" evidence="1">
    <location>
        <begin position="614"/>
        <end position="636"/>
    </location>
</feature>
<feature type="region of interest" description="Disordered" evidence="1">
    <location>
        <begin position="781"/>
        <end position="866"/>
    </location>
</feature>
<reference evidence="5 6" key="1">
    <citation type="submission" date="2019-06" db="EMBL/GenBank/DDBJ databases">
        <title>Draft genome sequence of the filamentous fungus Phialemoniopsis curvata isolated from diesel fuel.</title>
        <authorList>
            <person name="Varaljay V.A."/>
            <person name="Lyon W.J."/>
            <person name="Crouch A.L."/>
            <person name="Drake C.E."/>
            <person name="Hollomon J.M."/>
            <person name="Nadeau L.J."/>
            <person name="Nunn H.S."/>
            <person name="Stevenson B.S."/>
            <person name="Bojanowski C.L."/>
            <person name="Crookes-Goodson W.J."/>
        </authorList>
    </citation>
    <scope>NUCLEOTIDE SEQUENCE [LARGE SCALE GENOMIC DNA]</scope>
    <source>
        <strain evidence="5 6">D216</strain>
    </source>
</reference>
<dbReference type="InterPro" id="IPR040241">
    <property type="entry name" value="TRP_Flc/Pkd2-like"/>
</dbReference>
<keyword evidence="2" id="KW-0812">Transmembrane</keyword>
<feature type="compositionally biased region" description="Low complexity" evidence="1">
    <location>
        <begin position="703"/>
        <end position="732"/>
    </location>
</feature>
<dbReference type="EMBL" id="SKBQ01000068">
    <property type="protein sequence ID" value="TPX09347.1"/>
    <property type="molecule type" value="Genomic_DNA"/>
</dbReference>
<dbReference type="GO" id="GO:0016020">
    <property type="term" value="C:membrane"/>
    <property type="evidence" value="ECO:0007669"/>
    <property type="project" value="TreeGrafter"/>
</dbReference>
<feature type="compositionally biased region" description="Low complexity" evidence="1">
    <location>
        <begin position="791"/>
        <end position="805"/>
    </location>
</feature>
<feature type="transmembrane region" description="Helical" evidence="2">
    <location>
        <begin position="384"/>
        <end position="405"/>
    </location>
</feature>
<feature type="chain" id="PRO_5021299213" description="TRP C-terminal domain-containing protein" evidence="3">
    <location>
        <begin position="25"/>
        <end position="866"/>
    </location>
</feature>
<accession>A0A507APM5</accession>
<dbReference type="RefSeq" id="XP_030991058.1">
    <property type="nucleotide sequence ID" value="XM_031144351.1"/>
</dbReference>